<name>A0ABY4DXT3_9NEIS</name>
<dbReference type="SUPFAM" id="SSF82657">
    <property type="entry name" value="BolA-like"/>
    <property type="match status" value="1"/>
</dbReference>
<dbReference type="PANTHER" id="PTHR46230">
    <property type="match status" value="1"/>
</dbReference>
<comment type="similarity">
    <text evidence="1">Belongs to the BolA/IbaG family.</text>
</comment>
<sequence length="95" mass="10512">MSLVAEIEARMQSLQPSVCVCEDESHHHIGHAGNKGGGHYALFIVSTVFDGVNRLARQRMVNALVQDLFPVQIHALSIKALSPQEWSESQQKDFA</sequence>
<dbReference type="PANTHER" id="PTHR46230:SF7">
    <property type="entry name" value="BOLA-LIKE PROTEIN 1"/>
    <property type="match status" value="1"/>
</dbReference>
<dbReference type="Proteomes" id="UP000832011">
    <property type="component" value="Chromosome"/>
</dbReference>
<dbReference type="RefSeq" id="WP_058357985.1">
    <property type="nucleotide sequence ID" value="NZ_CABKVG010000010.1"/>
</dbReference>
<organism evidence="2 3">
    <name type="scientific">Vitreoscilla massiliensis</name>
    <dbReference type="NCBI Taxonomy" id="1689272"/>
    <lineage>
        <taxon>Bacteria</taxon>
        <taxon>Pseudomonadati</taxon>
        <taxon>Pseudomonadota</taxon>
        <taxon>Betaproteobacteria</taxon>
        <taxon>Neisseriales</taxon>
        <taxon>Neisseriaceae</taxon>
        <taxon>Vitreoscilla</taxon>
    </lineage>
</organism>
<dbReference type="InterPro" id="IPR002634">
    <property type="entry name" value="BolA"/>
</dbReference>
<evidence type="ECO:0000313" key="3">
    <source>
        <dbReference type="Proteomes" id="UP000832011"/>
    </source>
</evidence>
<reference evidence="2 3" key="1">
    <citation type="journal article" date="2022" name="Res Sq">
        <title>Evolution of multicellular longitudinally dividing oral cavity symbionts (Neisseriaceae).</title>
        <authorList>
            <person name="Nyongesa S."/>
            <person name="Weber P."/>
            <person name="Bernet E."/>
            <person name="Pullido F."/>
            <person name="Nieckarz M."/>
            <person name="Delaby M."/>
            <person name="Nieves C."/>
            <person name="Viehboeck T."/>
            <person name="Krause N."/>
            <person name="Rivera-Millot A."/>
            <person name="Nakamura A."/>
            <person name="Vischer N."/>
            <person name="VanNieuwenhze M."/>
            <person name="Brun Y."/>
            <person name="Cava F."/>
            <person name="Bulgheresi S."/>
            <person name="Veyrier F."/>
        </authorList>
    </citation>
    <scope>NUCLEOTIDE SEQUENCE [LARGE SCALE GENOMIC DNA]</scope>
    <source>
        <strain evidence="2 3">SN4</strain>
    </source>
</reference>
<dbReference type="Gene3D" id="3.30.300.90">
    <property type="entry name" value="BolA-like"/>
    <property type="match status" value="1"/>
</dbReference>
<dbReference type="InterPro" id="IPR036065">
    <property type="entry name" value="BolA-like_sf"/>
</dbReference>
<proteinExistence type="inferred from homology"/>
<evidence type="ECO:0000313" key="2">
    <source>
        <dbReference type="EMBL" id="UOO88330.1"/>
    </source>
</evidence>
<keyword evidence="3" id="KW-1185">Reference proteome</keyword>
<dbReference type="Pfam" id="PF01722">
    <property type="entry name" value="BolA"/>
    <property type="match status" value="1"/>
</dbReference>
<protein>
    <submittedName>
        <fullName evidence="2">BolA family transcriptional regulator</fullName>
    </submittedName>
</protein>
<accession>A0ABY4DXT3</accession>
<gene>
    <name evidence="2" type="ORF">LVJ82_12710</name>
</gene>
<dbReference type="EMBL" id="CP091511">
    <property type="protein sequence ID" value="UOO88330.1"/>
    <property type="molecule type" value="Genomic_DNA"/>
</dbReference>
<dbReference type="PIRSF" id="PIRSF003113">
    <property type="entry name" value="BolA"/>
    <property type="match status" value="1"/>
</dbReference>
<evidence type="ECO:0000256" key="1">
    <source>
        <dbReference type="RuleBase" id="RU003860"/>
    </source>
</evidence>